<evidence type="ECO:0008006" key="7">
    <source>
        <dbReference type="Google" id="ProtNLM"/>
    </source>
</evidence>
<dbReference type="InterPro" id="IPR040979">
    <property type="entry name" value="Vid27_N"/>
</dbReference>
<dbReference type="SUPFAM" id="SSF50978">
    <property type="entry name" value="WD40 repeat-like"/>
    <property type="match status" value="1"/>
</dbReference>
<feature type="domain" description="Vacuolar import/degradation Vid27 C-terminal" evidence="2">
    <location>
        <begin position="558"/>
        <end position="912"/>
    </location>
</feature>
<protein>
    <recommendedName>
        <fullName evidence="7">Vacuolar import and degradation protein 27</fullName>
    </recommendedName>
</protein>
<evidence type="ECO:0000259" key="2">
    <source>
        <dbReference type="Pfam" id="PF08553"/>
    </source>
</evidence>
<dbReference type="PANTHER" id="PTHR31913">
    <property type="entry name" value="VACUOLAR IMPORT AND DEGRADATION PROTEIN 27"/>
    <property type="match status" value="1"/>
</dbReference>
<comment type="caution">
    <text evidence="5">The sequence shown here is derived from an EMBL/GenBank/DDBJ whole genome shotgun (WGS) entry which is preliminary data.</text>
</comment>
<dbReference type="InterPro" id="IPR040458">
    <property type="entry name" value="Vid27"/>
</dbReference>
<feature type="region of interest" description="Disordered" evidence="1">
    <location>
        <begin position="199"/>
        <end position="240"/>
    </location>
</feature>
<name>A0A9Q3H9M9_9BASI</name>
<dbReference type="AlphaFoldDB" id="A0A9Q3H9M9"/>
<feature type="compositionally biased region" description="Basic and acidic residues" evidence="1">
    <location>
        <begin position="207"/>
        <end position="218"/>
    </location>
</feature>
<dbReference type="GO" id="GO:0005737">
    <property type="term" value="C:cytoplasm"/>
    <property type="evidence" value="ECO:0007669"/>
    <property type="project" value="TreeGrafter"/>
</dbReference>
<organism evidence="5 6">
    <name type="scientific">Austropuccinia psidii MF-1</name>
    <dbReference type="NCBI Taxonomy" id="1389203"/>
    <lineage>
        <taxon>Eukaryota</taxon>
        <taxon>Fungi</taxon>
        <taxon>Dikarya</taxon>
        <taxon>Basidiomycota</taxon>
        <taxon>Pucciniomycotina</taxon>
        <taxon>Pucciniomycetes</taxon>
        <taxon>Pucciniales</taxon>
        <taxon>Sphaerophragmiaceae</taxon>
        <taxon>Austropuccinia</taxon>
    </lineage>
</organism>
<feature type="compositionally biased region" description="Polar residues" evidence="1">
    <location>
        <begin position="276"/>
        <end position="293"/>
    </location>
</feature>
<feature type="region of interest" description="Disordered" evidence="1">
    <location>
        <begin position="271"/>
        <end position="335"/>
    </location>
</feature>
<dbReference type="GO" id="GO:0005634">
    <property type="term" value="C:nucleus"/>
    <property type="evidence" value="ECO:0007669"/>
    <property type="project" value="TreeGrafter"/>
</dbReference>
<dbReference type="InterPro" id="IPR013863">
    <property type="entry name" value="VID27_C"/>
</dbReference>
<feature type="domain" description="Vid27 N-terminal" evidence="4">
    <location>
        <begin position="1"/>
        <end position="175"/>
    </location>
</feature>
<dbReference type="InterPro" id="IPR036322">
    <property type="entry name" value="WD40_repeat_dom_sf"/>
</dbReference>
<keyword evidence="6" id="KW-1185">Reference proteome</keyword>
<feature type="region of interest" description="Disordered" evidence="1">
    <location>
        <begin position="520"/>
        <end position="554"/>
    </location>
</feature>
<feature type="compositionally biased region" description="Basic and acidic residues" evidence="1">
    <location>
        <begin position="295"/>
        <end position="304"/>
    </location>
</feature>
<dbReference type="Pfam" id="PF08553">
    <property type="entry name" value="VID27"/>
    <property type="match status" value="1"/>
</dbReference>
<dbReference type="Proteomes" id="UP000765509">
    <property type="component" value="Unassembled WGS sequence"/>
</dbReference>
<evidence type="ECO:0000259" key="4">
    <source>
        <dbReference type="Pfam" id="PF17748"/>
    </source>
</evidence>
<evidence type="ECO:0000259" key="3">
    <source>
        <dbReference type="Pfam" id="PF17747"/>
    </source>
</evidence>
<feature type="domain" description="Vid27 PH-like" evidence="3">
    <location>
        <begin position="361"/>
        <end position="484"/>
    </location>
</feature>
<feature type="compositionally biased region" description="Low complexity" evidence="1">
    <location>
        <begin position="320"/>
        <end position="331"/>
    </location>
</feature>
<accession>A0A9Q3H9M9</accession>
<evidence type="ECO:0000313" key="6">
    <source>
        <dbReference type="Proteomes" id="UP000765509"/>
    </source>
</evidence>
<dbReference type="OrthoDB" id="10251113at2759"/>
<dbReference type="EMBL" id="AVOT02012764">
    <property type="protein sequence ID" value="MBW0494829.1"/>
    <property type="molecule type" value="Genomic_DNA"/>
</dbReference>
<dbReference type="Pfam" id="PF17747">
    <property type="entry name" value="VID27_PH"/>
    <property type="match status" value="1"/>
</dbReference>
<reference evidence="5" key="1">
    <citation type="submission" date="2021-03" db="EMBL/GenBank/DDBJ databases">
        <title>Draft genome sequence of rust myrtle Austropuccinia psidii MF-1, a brazilian biotype.</title>
        <authorList>
            <person name="Quecine M.C."/>
            <person name="Pachon D.M.R."/>
            <person name="Bonatelli M.L."/>
            <person name="Correr F.H."/>
            <person name="Franceschini L.M."/>
            <person name="Leite T.F."/>
            <person name="Margarido G.R.A."/>
            <person name="Almeida C.A."/>
            <person name="Ferrarezi J.A."/>
            <person name="Labate C.A."/>
        </authorList>
    </citation>
    <scope>NUCLEOTIDE SEQUENCE</scope>
    <source>
        <strain evidence="5">MF-1</strain>
    </source>
</reference>
<dbReference type="PANTHER" id="PTHR31913:SF0">
    <property type="entry name" value="VACUOLAR IMPORT AND DEGRADATION PROTEIN 27"/>
    <property type="match status" value="1"/>
</dbReference>
<feature type="compositionally biased region" description="Acidic residues" evidence="1">
    <location>
        <begin position="520"/>
        <end position="545"/>
    </location>
</feature>
<evidence type="ECO:0000256" key="1">
    <source>
        <dbReference type="SAM" id="MobiDB-lite"/>
    </source>
</evidence>
<proteinExistence type="predicted"/>
<dbReference type="InterPro" id="IPR040768">
    <property type="entry name" value="Vid27_PH"/>
</dbReference>
<gene>
    <name evidence="5" type="ORF">O181_034544</name>
</gene>
<dbReference type="Pfam" id="PF17748">
    <property type="entry name" value="VID27_N"/>
    <property type="match status" value="1"/>
</dbReference>
<evidence type="ECO:0000313" key="5">
    <source>
        <dbReference type="EMBL" id="MBW0494829.1"/>
    </source>
</evidence>
<sequence length="921" mass="103904">MFMVRKFFQSSKQDDKSISSEVISIPGGRLYLNRSNPGTKIPRECIYLNADLTIRRTSVPFNYQLIVERAMCDNEDLTELGDHEKEFLLDKEIHFFGYDTVDEDNDEALPAFAFSWFDLSSNEISTKFEFVVNLQDENCSKEKCSIFEIAVCQCMWERAYKQHSSDVSEEELWSFGHPTLEDQSQCETVQPSSHLLSHTLGSTLDNQESRDNLERETSLELDPNPDEDSIESDQSSSSFEEFVKQLRDTSMNPNPVPKQEPISGIKNSMKVASPLKSPQATTSHASASYSNTPVKKREPSEKVENISSPSTPEPSPLARQTTPQSASQQQQVKAEVSLKAKESIQVVTDAESRPAAGSTELCWSEDCDLYLFDTKARRFQLQENKVQAFLWLPTADNPQRNLCWLSVIKESSETGEAHTWISTNIGQDQSLCFRDGALIFNYIYQGSDPKDSKSYTWALRFLNDEQSRDCYDRAQEAFTRALFDRDNGLGAYAAENRANKNWNQIAQGIVVEDEDVIMTDGELEDDNTETSEEEGVVSSDEDEDEQATKFRKKQSGPVNSQLAVGYKEDLSFVLRGNMIGVFQNTPDNTKKLKFMASIPQLTTPDGKCELNPSKIMLHRQDSNMILRDPLNMNSLYNLDLITGKVVEEWKVSNEVQMSDFFARTKFGQTQPEATFLGTSLNSLFTIDPRLSGTKMVMNEKKTYASKTYFSCAATTQVGHIALGSNTGEVRLFDSQIGKNAKTLLPAIRDPIIGLDVTKDGRYLVATCKTYLLFVDCTIQGNGKNKGQLGFEKSFPKEEKPPGRRLELTPEHKAFIIEEGIPFCFTTAKFNQGPDSIEKSIVTSMGPYIMTFSMRKLKLGHIEYSLKKYQENIVADNFRWGNDKDIVVTMPSDVFIENRTKLSKPNRTSFAGNDNIVQAWNG</sequence>